<dbReference type="AlphaFoldDB" id="A0A9W4GFR7"/>
<evidence type="ECO:0000313" key="1">
    <source>
        <dbReference type="EMBL" id="CAD6502130.1"/>
    </source>
</evidence>
<evidence type="ECO:0000313" key="2">
    <source>
        <dbReference type="Proteomes" id="UP000683417"/>
    </source>
</evidence>
<name>A0A9W4GFR7_BLUGR</name>
<reference evidence="1" key="1">
    <citation type="submission" date="2020-10" db="EMBL/GenBank/DDBJ databases">
        <authorList>
            <person name="Muller C M."/>
        </authorList>
    </citation>
    <scope>NUCLEOTIDE SEQUENCE</scope>
    <source>
        <strain evidence="1">THUN-12</strain>
    </source>
</reference>
<organism evidence="1 2">
    <name type="scientific">Blumeria graminis f. sp. triticale</name>
    <dbReference type="NCBI Taxonomy" id="1689686"/>
    <lineage>
        <taxon>Eukaryota</taxon>
        <taxon>Fungi</taxon>
        <taxon>Dikarya</taxon>
        <taxon>Ascomycota</taxon>
        <taxon>Pezizomycotina</taxon>
        <taxon>Leotiomycetes</taxon>
        <taxon>Erysiphales</taxon>
        <taxon>Erysiphaceae</taxon>
        <taxon>Blumeria</taxon>
    </lineage>
</organism>
<proteinExistence type="predicted"/>
<accession>A0A9W4GFR7</accession>
<protein>
    <submittedName>
        <fullName evidence="1">BgTH12-02371</fullName>
    </submittedName>
</protein>
<comment type="caution">
    <text evidence="1">The sequence shown here is derived from an EMBL/GenBank/DDBJ whole genome shotgun (WGS) entry which is preliminary data.</text>
</comment>
<dbReference type="Proteomes" id="UP000683417">
    <property type="component" value="Unassembled WGS sequence"/>
</dbReference>
<gene>
    <name evidence="1" type="ORF">BGTH12_LOCUS3488</name>
</gene>
<dbReference type="EMBL" id="CAJHIT010000005">
    <property type="protein sequence ID" value="CAD6502130.1"/>
    <property type="molecule type" value="Genomic_DNA"/>
</dbReference>
<sequence>MKTQRPTTMFPTHSFSSKISKADIQVASYPGPNCLIQSIAYQLL</sequence>